<dbReference type="EMBL" id="JAEPCM010000361">
    <property type="protein sequence ID" value="MCG7946822.1"/>
    <property type="molecule type" value="Genomic_DNA"/>
</dbReference>
<keyword evidence="1" id="KW-1133">Transmembrane helix</keyword>
<accession>A0A9E4N4F3</accession>
<reference evidence="2" key="1">
    <citation type="journal article" date="2021" name="Proc. Natl. Acad. Sci. U.S.A.">
        <title>Global biogeography of chemosynthetic symbionts reveals both localized and globally distributed symbiont groups. .</title>
        <authorList>
            <person name="Osvatic J.T."/>
            <person name="Wilkins L.G.E."/>
            <person name="Leibrecht L."/>
            <person name="Leray M."/>
            <person name="Zauner S."/>
            <person name="Polzin J."/>
            <person name="Camacho Y."/>
            <person name="Gros O."/>
            <person name="van Gils J.A."/>
            <person name="Eisen J.A."/>
            <person name="Petersen J.M."/>
            <person name="Yuen B."/>
        </authorList>
    </citation>
    <scope>NUCLEOTIDE SEQUENCE</scope>
    <source>
        <strain evidence="2">MAGclacostrist064TRANS</strain>
    </source>
</reference>
<organism evidence="2 3">
    <name type="scientific">Candidatus Thiodiazotropha taylori</name>
    <dbReference type="NCBI Taxonomy" id="2792791"/>
    <lineage>
        <taxon>Bacteria</taxon>
        <taxon>Pseudomonadati</taxon>
        <taxon>Pseudomonadota</taxon>
        <taxon>Gammaproteobacteria</taxon>
        <taxon>Chromatiales</taxon>
        <taxon>Sedimenticolaceae</taxon>
        <taxon>Candidatus Thiodiazotropha</taxon>
    </lineage>
</organism>
<dbReference type="AlphaFoldDB" id="A0A9E4N4F3"/>
<gene>
    <name evidence="2" type="ORF">JAZ07_10810</name>
</gene>
<proteinExistence type="predicted"/>
<protein>
    <submittedName>
        <fullName evidence="2">Uncharacterized protein</fullName>
    </submittedName>
</protein>
<evidence type="ECO:0000256" key="1">
    <source>
        <dbReference type="SAM" id="Phobius"/>
    </source>
</evidence>
<dbReference type="Proteomes" id="UP000886667">
    <property type="component" value="Unassembled WGS sequence"/>
</dbReference>
<evidence type="ECO:0000313" key="3">
    <source>
        <dbReference type="Proteomes" id="UP000886667"/>
    </source>
</evidence>
<feature type="transmembrane region" description="Helical" evidence="1">
    <location>
        <begin position="12"/>
        <end position="32"/>
    </location>
</feature>
<name>A0A9E4N4F3_9GAMM</name>
<evidence type="ECO:0000313" key="2">
    <source>
        <dbReference type="EMBL" id="MCG7946822.1"/>
    </source>
</evidence>
<keyword evidence="1" id="KW-0472">Membrane</keyword>
<comment type="caution">
    <text evidence="2">The sequence shown here is derived from an EMBL/GenBank/DDBJ whole genome shotgun (WGS) entry which is preliminary data.</text>
</comment>
<sequence>VVLLGKGMPFPAQYALPWLISWPLIVTLFAAWPTRGRGLLGIGPKRPHTLSINRTGIKQFS</sequence>
<feature type="non-terminal residue" evidence="2">
    <location>
        <position position="1"/>
    </location>
</feature>
<keyword evidence="1" id="KW-0812">Transmembrane</keyword>